<dbReference type="AlphaFoldDB" id="A0A9D1K1J6"/>
<dbReference type="InterPro" id="IPR024540">
    <property type="entry name" value="DUF3879"/>
</dbReference>
<comment type="caution">
    <text evidence="1">The sequence shown here is derived from an EMBL/GenBank/DDBJ whole genome shotgun (WGS) entry which is preliminary data.</text>
</comment>
<dbReference type="Proteomes" id="UP000824141">
    <property type="component" value="Unassembled WGS sequence"/>
</dbReference>
<evidence type="ECO:0000313" key="2">
    <source>
        <dbReference type="Proteomes" id="UP000824141"/>
    </source>
</evidence>
<dbReference type="Pfam" id="PF12995">
    <property type="entry name" value="DUF3879"/>
    <property type="match status" value="1"/>
</dbReference>
<sequence length="233" mass="26251">MAIEPIPFKPYTGVIDPTSKRYQTAKAMLNEGRVTKSAVQEKYEAKLEELRALLLMLGQDTSVVDEMAKLYEGDEEMAIRNIMGRLDEDGDKLNCYGVAGMDITGKDPSTFRKIIDVSEAARQDMFDTTLREYIRYNGMGSGDSDRTAVFTRYQLSVKKSDRLAGTWTLEQYERCYERAFYSIVKEAYPDWKPGQKFNASVLDGITREQVESRIVQAGNSLTLTSGNAVDVKA</sequence>
<gene>
    <name evidence="1" type="ORF">IAD03_05250</name>
</gene>
<reference evidence="1" key="2">
    <citation type="journal article" date="2021" name="PeerJ">
        <title>Extensive microbial diversity within the chicken gut microbiome revealed by metagenomics and culture.</title>
        <authorList>
            <person name="Gilroy R."/>
            <person name="Ravi A."/>
            <person name="Getino M."/>
            <person name="Pursley I."/>
            <person name="Horton D.L."/>
            <person name="Alikhan N.F."/>
            <person name="Baker D."/>
            <person name="Gharbi K."/>
            <person name="Hall N."/>
            <person name="Watson M."/>
            <person name="Adriaenssens E.M."/>
            <person name="Foster-Nyarko E."/>
            <person name="Jarju S."/>
            <person name="Secka A."/>
            <person name="Antonio M."/>
            <person name="Oren A."/>
            <person name="Chaudhuri R.R."/>
            <person name="La Ragione R."/>
            <person name="Hildebrand F."/>
            <person name="Pallen M.J."/>
        </authorList>
    </citation>
    <scope>NUCLEOTIDE SEQUENCE</scope>
    <source>
        <strain evidence="1">6086</strain>
    </source>
</reference>
<reference evidence="1" key="1">
    <citation type="submission" date="2020-10" db="EMBL/GenBank/DDBJ databases">
        <authorList>
            <person name="Gilroy R."/>
        </authorList>
    </citation>
    <scope>NUCLEOTIDE SEQUENCE</scope>
    <source>
        <strain evidence="1">6086</strain>
    </source>
</reference>
<protein>
    <submittedName>
        <fullName evidence="1">DUF3879 family protein</fullName>
    </submittedName>
</protein>
<name>A0A9D1K1J6_9FIRM</name>
<evidence type="ECO:0000313" key="1">
    <source>
        <dbReference type="EMBL" id="HIS78759.1"/>
    </source>
</evidence>
<accession>A0A9D1K1J6</accession>
<dbReference type="EMBL" id="DVJM01000105">
    <property type="protein sequence ID" value="HIS78759.1"/>
    <property type="molecule type" value="Genomic_DNA"/>
</dbReference>
<proteinExistence type="predicted"/>
<organism evidence="1 2">
    <name type="scientific">Candidatus Caccousia stercoris</name>
    <dbReference type="NCBI Taxonomy" id="2840723"/>
    <lineage>
        <taxon>Bacteria</taxon>
        <taxon>Bacillati</taxon>
        <taxon>Bacillota</taxon>
        <taxon>Clostridia</taxon>
        <taxon>Eubacteriales</taxon>
        <taxon>Oscillospiraceae</taxon>
        <taxon>Oscillospiraceae incertae sedis</taxon>
        <taxon>Candidatus Caccousia</taxon>
    </lineage>
</organism>